<dbReference type="AlphaFoldDB" id="A0A4Q5D978"/>
<evidence type="ECO:0000313" key="1">
    <source>
        <dbReference type="EMBL" id="KAB6080960.1"/>
    </source>
</evidence>
<evidence type="ECO:0000313" key="2">
    <source>
        <dbReference type="Proteomes" id="UP000474077"/>
    </source>
</evidence>
<dbReference type="Proteomes" id="UP000474077">
    <property type="component" value="Unassembled WGS sequence"/>
</dbReference>
<organism evidence="1 2">
    <name type="scientific">Bacteroides xylanisolvens</name>
    <dbReference type="NCBI Taxonomy" id="371601"/>
    <lineage>
        <taxon>Bacteria</taxon>
        <taxon>Pseudomonadati</taxon>
        <taxon>Bacteroidota</taxon>
        <taxon>Bacteroidia</taxon>
        <taxon>Bacteroidales</taxon>
        <taxon>Bacteroidaceae</taxon>
        <taxon>Bacteroides</taxon>
    </lineage>
</organism>
<gene>
    <name evidence="1" type="ORF">GA560_15405</name>
</gene>
<reference evidence="1 2" key="1">
    <citation type="journal article" date="2019" name="Nat. Med.">
        <title>A library of human gut bacterial isolates paired with longitudinal multiomics data enables mechanistic microbiome research.</title>
        <authorList>
            <person name="Poyet M."/>
            <person name="Groussin M."/>
            <person name="Gibbons S.M."/>
            <person name="Avila-Pacheco J."/>
            <person name="Jiang X."/>
            <person name="Kearney S.M."/>
            <person name="Perrotta A.R."/>
            <person name="Berdy B."/>
            <person name="Zhao S."/>
            <person name="Lieberman T.D."/>
            <person name="Swanson P.K."/>
            <person name="Smith M."/>
            <person name="Roesemann S."/>
            <person name="Alexander J.E."/>
            <person name="Rich S.A."/>
            <person name="Livny J."/>
            <person name="Vlamakis H."/>
            <person name="Clish C."/>
            <person name="Bullock K."/>
            <person name="Deik A."/>
            <person name="Scott J."/>
            <person name="Pierce K.A."/>
            <person name="Xavier R.J."/>
            <person name="Alm E.J."/>
        </authorList>
    </citation>
    <scope>NUCLEOTIDE SEQUENCE [LARGE SCALE GENOMIC DNA]</scope>
    <source>
        <strain evidence="1 2">BIOML-A73</strain>
    </source>
</reference>
<proteinExistence type="predicted"/>
<comment type="caution">
    <text evidence="1">The sequence shown here is derived from an EMBL/GenBank/DDBJ whole genome shotgun (WGS) entry which is preliminary data.</text>
</comment>
<name>A0A4Q5D978_9BACE</name>
<accession>A0A4Q5D978</accession>
<protein>
    <submittedName>
        <fullName evidence="1">Uncharacterized protein</fullName>
    </submittedName>
</protein>
<dbReference type="EMBL" id="WDER01000045">
    <property type="protein sequence ID" value="KAB6080960.1"/>
    <property type="molecule type" value="Genomic_DNA"/>
</dbReference>
<sequence>MYIAEITERLLEVNRLLLKYIKDTELTFEENLVFSGFYHDYKDINSIINSAEKELNDSPAILMEQAKALAAAASDFLATYESHEDIFGSYNPQPVCDRHIKPLEKEYDSIAYAASQLWKRYSQMSVRMDYLNPEDDDYKAIEKESEEVKARYEAEKAKSDETYRFYTAEREKTAKLYFFEMIYLEMLVVRMKRIADSIIKDIEELKSEGKI</sequence>